<proteinExistence type="predicted"/>
<dbReference type="PROSITE" id="PS50949">
    <property type="entry name" value="HTH_GNTR"/>
    <property type="match status" value="1"/>
</dbReference>
<protein>
    <submittedName>
        <fullName evidence="5">GntR family transcriptional regulator</fullName>
    </submittedName>
</protein>
<keyword evidence="2" id="KW-0238">DNA-binding</keyword>
<evidence type="ECO:0000256" key="1">
    <source>
        <dbReference type="ARBA" id="ARBA00023015"/>
    </source>
</evidence>
<dbReference type="EMBL" id="JBHDIY010000002">
    <property type="protein sequence ID" value="MFL4471845.1"/>
    <property type="molecule type" value="Genomic_DNA"/>
</dbReference>
<evidence type="ECO:0000256" key="3">
    <source>
        <dbReference type="ARBA" id="ARBA00023163"/>
    </source>
</evidence>
<dbReference type="Pfam" id="PF00392">
    <property type="entry name" value="GntR"/>
    <property type="match status" value="1"/>
</dbReference>
<organism evidence="5 6">
    <name type="scientific">Tateyamaria armeniaca</name>
    <dbReference type="NCBI Taxonomy" id="2518930"/>
    <lineage>
        <taxon>Bacteria</taxon>
        <taxon>Pseudomonadati</taxon>
        <taxon>Pseudomonadota</taxon>
        <taxon>Alphaproteobacteria</taxon>
        <taxon>Rhodobacterales</taxon>
        <taxon>Roseobacteraceae</taxon>
        <taxon>Tateyamaria</taxon>
    </lineage>
</organism>
<dbReference type="InterPro" id="IPR036388">
    <property type="entry name" value="WH-like_DNA-bd_sf"/>
</dbReference>
<comment type="caution">
    <text evidence="5">The sequence shown here is derived from an EMBL/GenBank/DDBJ whole genome shotgun (WGS) entry which is preliminary data.</text>
</comment>
<dbReference type="InterPro" id="IPR011711">
    <property type="entry name" value="GntR_C"/>
</dbReference>
<dbReference type="InterPro" id="IPR036390">
    <property type="entry name" value="WH_DNA-bd_sf"/>
</dbReference>
<name>A0ABW8UYE1_9RHOB</name>
<dbReference type="SMART" id="SM00895">
    <property type="entry name" value="FCD"/>
    <property type="match status" value="1"/>
</dbReference>
<dbReference type="SUPFAM" id="SSF46785">
    <property type="entry name" value="Winged helix' DNA-binding domain"/>
    <property type="match status" value="1"/>
</dbReference>
<dbReference type="Gene3D" id="1.10.10.10">
    <property type="entry name" value="Winged helix-like DNA-binding domain superfamily/Winged helix DNA-binding domain"/>
    <property type="match status" value="1"/>
</dbReference>
<dbReference type="PANTHER" id="PTHR43537">
    <property type="entry name" value="TRANSCRIPTIONAL REGULATOR, GNTR FAMILY"/>
    <property type="match status" value="1"/>
</dbReference>
<dbReference type="CDD" id="cd07377">
    <property type="entry name" value="WHTH_GntR"/>
    <property type="match status" value="1"/>
</dbReference>
<dbReference type="RefSeq" id="WP_407593711.1">
    <property type="nucleotide sequence ID" value="NZ_JBHDIY010000002.1"/>
</dbReference>
<dbReference type="SUPFAM" id="SSF48008">
    <property type="entry name" value="GntR ligand-binding domain-like"/>
    <property type="match status" value="1"/>
</dbReference>
<feature type="domain" description="HTH gntR-type" evidence="4">
    <location>
        <begin position="9"/>
        <end position="76"/>
    </location>
</feature>
<dbReference type="SMART" id="SM00345">
    <property type="entry name" value="HTH_GNTR"/>
    <property type="match status" value="1"/>
</dbReference>
<keyword evidence="6" id="KW-1185">Reference proteome</keyword>
<gene>
    <name evidence="5" type="ORF">ACERZ8_18900</name>
</gene>
<dbReference type="InterPro" id="IPR008920">
    <property type="entry name" value="TF_FadR/GntR_C"/>
</dbReference>
<reference evidence="5 6" key="1">
    <citation type="submission" date="2024-08" db="EMBL/GenBank/DDBJ databases">
        <title>Tateyamaria sp. nov., isolated from marine algae.</title>
        <authorList>
            <person name="Choi B.J."/>
            <person name="Kim J.M."/>
            <person name="Lee J.K."/>
            <person name="Choi D.G."/>
            <person name="Bayburt H."/>
            <person name="Baek J.H."/>
            <person name="Han D.M."/>
            <person name="Jeon C.O."/>
        </authorList>
    </citation>
    <scope>NUCLEOTIDE SEQUENCE [LARGE SCALE GENOMIC DNA]</scope>
    <source>
        <strain evidence="5 6">KMU-156</strain>
    </source>
</reference>
<keyword evidence="3" id="KW-0804">Transcription</keyword>
<accession>A0ABW8UYE1</accession>
<evidence type="ECO:0000313" key="6">
    <source>
        <dbReference type="Proteomes" id="UP001627408"/>
    </source>
</evidence>
<dbReference type="Gene3D" id="1.20.120.530">
    <property type="entry name" value="GntR ligand-binding domain-like"/>
    <property type="match status" value="1"/>
</dbReference>
<sequence length="229" mass="25462">MSSITKTKSASAEDITAQLANAVHEHRLKPGAKLREDEVCDIFGVSRTVVRQALRAMAFEGLLTIEKNRGAFVSKPSLKEAHEVFQARALLEPSTAKAAAERTTPDDIALLERHIKEEHEALDLNQPGLALKLSGDFHLEIARIADQQTIEQFLKQLVSRSSLVIALYWKRRSALCENNAHHALVDALRNHDGTAAEDLMKGHLLDIYSQLDLRGKDESSTSLKEALRR</sequence>
<dbReference type="Pfam" id="PF07729">
    <property type="entry name" value="FCD"/>
    <property type="match status" value="1"/>
</dbReference>
<keyword evidence="1" id="KW-0805">Transcription regulation</keyword>
<dbReference type="PANTHER" id="PTHR43537:SF53">
    <property type="entry name" value="HTH-TYPE TRANSCRIPTIONAL REPRESSOR NANR"/>
    <property type="match status" value="1"/>
</dbReference>
<evidence type="ECO:0000313" key="5">
    <source>
        <dbReference type="EMBL" id="MFL4471845.1"/>
    </source>
</evidence>
<evidence type="ECO:0000259" key="4">
    <source>
        <dbReference type="PROSITE" id="PS50949"/>
    </source>
</evidence>
<dbReference type="InterPro" id="IPR000524">
    <property type="entry name" value="Tscrpt_reg_HTH_GntR"/>
</dbReference>
<dbReference type="Proteomes" id="UP001627408">
    <property type="component" value="Unassembled WGS sequence"/>
</dbReference>
<evidence type="ECO:0000256" key="2">
    <source>
        <dbReference type="ARBA" id="ARBA00023125"/>
    </source>
</evidence>